<reference evidence="1 2" key="1">
    <citation type="submission" date="2018-04" db="EMBL/GenBank/DDBJ databases">
        <title>Adhaeribacter sp. HMF7616 genome sequencing and assembly.</title>
        <authorList>
            <person name="Kang H."/>
            <person name="Kang J."/>
            <person name="Cha I."/>
            <person name="Kim H."/>
            <person name="Joh K."/>
        </authorList>
    </citation>
    <scope>NUCLEOTIDE SEQUENCE [LARGE SCALE GENOMIC DNA]</scope>
    <source>
        <strain evidence="1 2">HMF7616</strain>
    </source>
</reference>
<dbReference type="EMBL" id="QASA01000002">
    <property type="protein sequence ID" value="RDC58819.1"/>
    <property type="molecule type" value="Genomic_DNA"/>
</dbReference>
<dbReference type="RefSeq" id="WP_115375833.1">
    <property type="nucleotide sequence ID" value="NZ_QASA01000002.1"/>
</dbReference>
<organism evidence="1 2">
    <name type="scientific">Adhaeribacter pallidiroseus</name>
    <dbReference type="NCBI Taxonomy" id="2072847"/>
    <lineage>
        <taxon>Bacteria</taxon>
        <taxon>Pseudomonadati</taxon>
        <taxon>Bacteroidota</taxon>
        <taxon>Cytophagia</taxon>
        <taxon>Cytophagales</taxon>
        <taxon>Hymenobacteraceae</taxon>
        <taxon>Adhaeribacter</taxon>
    </lineage>
</organism>
<proteinExistence type="predicted"/>
<keyword evidence="2" id="KW-1185">Reference proteome</keyword>
<protein>
    <submittedName>
        <fullName evidence="1">Uncharacterized protein</fullName>
    </submittedName>
</protein>
<dbReference type="AlphaFoldDB" id="A0A369Q7B6"/>
<dbReference type="Proteomes" id="UP000253919">
    <property type="component" value="Unassembled WGS sequence"/>
</dbReference>
<evidence type="ECO:0000313" key="1">
    <source>
        <dbReference type="EMBL" id="RDC58819.1"/>
    </source>
</evidence>
<dbReference type="OrthoDB" id="887083at2"/>
<name>A0A369Q7B6_9BACT</name>
<comment type="caution">
    <text evidence="1">The sequence shown here is derived from an EMBL/GenBank/DDBJ whole genome shotgun (WGS) entry which is preliminary data.</text>
</comment>
<gene>
    <name evidence="1" type="ORF">AHMF7616_05253</name>
</gene>
<accession>A0A369Q7B6</accession>
<evidence type="ECO:0000313" key="2">
    <source>
        <dbReference type="Proteomes" id="UP000253919"/>
    </source>
</evidence>
<sequence length="120" mass="13897">MAEGKKSKSFAGLVKPTHALSNFDKEMVGMDEANVTHEKNDIHEMKVENELTPFSTRISKGTYAKVRQYEYWERATITEIVELALIRFLEDKESAIRPLPEKELKRLEDLSRKKKKGSKK</sequence>